<proteinExistence type="predicted"/>
<evidence type="ECO:0000313" key="2">
    <source>
        <dbReference type="EMBL" id="MBJ7600444.1"/>
    </source>
</evidence>
<feature type="region of interest" description="Disordered" evidence="1">
    <location>
        <begin position="1"/>
        <end position="20"/>
    </location>
</feature>
<sequence>MSDDGIVDWEPPEVTSKPTRPDFAWIGRTLFEAHERQRRLAQELAARQLEEGERVRREYLDSFGMTDVPMIEIVDEGDEPSAKALREIERNSDLKLDDEDRIVDWTP</sequence>
<dbReference type="EMBL" id="JAEKNR010000207">
    <property type="protein sequence ID" value="MBJ7600444.1"/>
    <property type="molecule type" value="Genomic_DNA"/>
</dbReference>
<comment type="caution">
    <text evidence="2">The sequence shown here is derived from an EMBL/GenBank/DDBJ whole genome shotgun (WGS) entry which is preliminary data.</text>
</comment>
<organism evidence="2 3">
    <name type="scientific">Candidatus Nephthysia bennettiae</name>
    <dbReference type="NCBI Taxonomy" id="3127016"/>
    <lineage>
        <taxon>Bacteria</taxon>
        <taxon>Bacillati</taxon>
        <taxon>Candidatus Dormiibacterota</taxon>
        <taxon>Candidatus Dormibacteria</taxon>
        <taxon>Candidatus Dormibacterales</taxon>
        <taxon>Candidatus Dormibacteraceae</taxon>
        <taxon>Candidatus Nephthysia</taxon>
    </lineage>
</organism>
<gene>
    <name evidence="2" type="ORF">JF922_20530</name>
</gene>
<keyword evidence="3" id="KW-1185">Reference proteome</keyword>
<protein>
    <submittedName>
        <fullName evidence="2">Uncharacterized protein</fullName>
    </submittedName>
</protein>
<dbReference type="Proteomes" id="UP000612893">
    <property type="component" value="Unassembled WGS sequence"/>
</dbReference>
<evidence type="ECO:0000313" key="3">
    <source>
        <dbReference type="Proteomes" id="UP000612893"/>
    </source>
</evidence>
<dbReference type="AlphaFoldDB" id="A0A934K5I9"/>
<dbReference type="RefSeq" id="WP_338204274.1">
    <property type="nucleotide sequence ID" value="NZ_JAEKNR010000207.1"/>
</dbReference>
<accession>A0A934K5I9</accession>
<reference evidence="2" key="1">
    <citation type="submission" date="2020-10" db="EMBL/GenBank/DDBJ databases">
        <title>Ca. Dormibacterota MAGs.</title>
        <authorList>
            <person name="Montgomery K."/>
        </authorList>
    </citation>
    <scope>NUCLEOTIDE SEQUENCE [LARGE SCALE GENOMIC DNA]</scope>
    <source>
        <strain evidence="2">SC8812_S17_10</strain>
    </source>
</reference>
<name>A0A934K5I9_9BACT</name>
<evidence type="ECO:0000256" key="1">
    <source>
        <dbReference type="SAM" id="MobiDB-lite"/>
    </source>
</evidence>
<feature type="compositionally biased region" description="Acidic residues" evidence="1">
    <location>
        <begin position="1"/>
        <end position="11"/>
    </location>
</feature>